<dbReference type="PANTHER" id="PTHR37938">
    <property type="entry name" value="BLL0215 PROTEIN"/>
    <property type="match status" value="1"/>
</dbReference>
<feature type="transmembrane region" description="Helical" evidence="1">
    <location>
        <begin position="84"/>
        <end position="103"/>
    </location>
</feature>
<keyword evidence="1" id="KW-0472">Membrane</keyword>
<accession>A0A2M6XCT9</accession>
<keyword evidence="1" id="KW-1133">Transmembrane helix</keyword>
<feature type="transmembrane region" description="Helical" evidence="1">
    <location>
        <begin position="49"/>
        <end position="72"/>
    </location>
</feature>
<evidence type="ECO:0000313" key="3">
    <source>
        <dbReference type="Proteomes" id="UP000228996"/>
    </source>
</evidence>
<evidence type="ECO:0000313" key="2">
    <source>
        <dbReference type="EMBL" id="PIU03498.1"/>
    </source>
</evidence>
<dbReference type="PANTHER" id="PTHR37938:SF1">
    <property type="entry name" value="BLL0215 PROTEIN"/>
    <property type="match status" value="1"/>
</dbReference>
<name>A0A2M6XCT9_9BACT</name>
<evidence type="ECO:0008006" key="4">
    <source>
        <dbReference type="Google" id="ProtNLM"/>
    </source>
</evidence>
<comment type="caution">
    <text evidence="2">The sequence shown here is derived from an EMBL/GenBank/DDBJ whole genome shotgun (WGS) entry which is preliminary data.</text>
</comment>
<proteinExistence type="predicted"/>
<reference evidence="3" key="1">
    <citation type="submission" date="2017-09" db="EMBL/GenBank/DDBJ databases">
        <title>Depth-based differentiation of microbial function through sediment-hosted aquifers and enrichment of novel symbionts in the deep terrestrial subsurface.</title>
        <authorList>
            <person name="Probst A.J."/>
            <person name="Ladd B."/>
            <person name="Jarett J.K."/>
            <person name="Geller-Mcgrath D.E."/>
            <person name="Sieber C.M.K."/>
            <person name="Emerson J.B."/>
            <person name="Anantharaman K."/>
            <person name="Thomas B.C."/>
            <person name="Malmstrom R."/>
            <person name="Stieglmeier M."/>
            <person name="Klingl A."/>
            <person name="Woyke T."/>
            <person name="Ryan C.M."/>
            <person name="Banfield J.F."/>
        </authorList>
    </citation>
    <scope>NUCLEOTIDE SEQUENCE [LARGE SCALE GENOMIC DNA]</scope>
</reference>
<dbReference type="AlphaFoldDB" id="A0A2M6XCT9"/>
<protein>
    <recommendedName>
        <fullName evidence="4">DUF304 domain-containing protein</fullName>
    </recommendedName>
</protein>
<dbReference type="EMBL" id="PEYO01000017">
    <property type="protein sequence ID" value="PIU03498.1"/>
    <property type="molecule type" value="Genomic_DNA"/>
</dbReference>
<keyword evidence="1" id="KW-0812">Transmembrane</keyword>
<evidence type="ECO:0000256" key="1">
    <source>
        <dbReference type="SAM" id="Phobius"/>
    </source>
</evidence>
<dbReference type="Proteomes" id="UP000228996">
    <property type="component" value="Unassembled WGS sequence"/>
</dbReference>
<organism evidence="2 3">
    <name type="scientific">Candidatus Shapirobacteria bacterium CG08_land_8_20_14_0_20_39_18</name>
    <dbReference type="NCBI Taxonomy" id="1974883"/>
    <lineage>
        <taxon>Bacteria</taxon>
        <taxon>Candidatus Shapironibacteriota</taxon>
    </lineage>
</organism>
<sequence>MPDVYVAPQAKLPIRVDNLTLNPIGLNFETRDDTEEVVLLLRRHVITNIPWIIIAIIMLFAPLVLSFFPLLSFLPLRFQFMATIIWYLLTTAFIFENFLSWYFNVYLVTNERIIDYDFFNLLYKNTSDAELNKIQDINVQMGGLSQTLFNYGTVLIETAGEIPNLEFDLVPNPAYVVKVIRELEDQIPPGGNL</sequence>
<gene>
    <name evidence="2" type="ORF">COT44_03570</name>
</gene>